<comment type="caution">
    <text evidence="1">The sequence shown here is derived from an EMBL/GenBank/DDBJ whole genome shotgun (WGS) entry which is preliminary data.</text>
</comment>
<dbReference type="Proteomes" id="UP000033385">
    <property type="component" value="Unassembled WGS sequence"/>
</dbReference>
<protein>
    <submittedName>
        <fullName evidence="1">Uncharacterized protein</fullName>
    </submittedName>
</protein>
<dbReference type="AlphaFoldDB" id="A0A0F3NFV8"/>
<dbReference type="PATRIC" id="fig|1359153.3.peg.1737"/>
<dbReference type="EMBL" id="LANW01000001">
    <property type="protein sequence ID" value="KJV66567.1"/>
    <property type="molecule type" value="Genomic_DNA"/>
</dbReference>
<name>A0A0F3NFV8_ANAPH</name>
<evidence type="ECO:0000313" key="2">
    <source>
        <dbReference type="Proteomes" id="UP000033385"/>
    </source>
</evidence>
<sequence length="41" mass="4876">MRKYQKIARKIRKYALMMQIEIGSILTQCVYLQSVVNCLQI</sequence>
<proteinExistence type="predicted"/>
<evidence type="ECO:0000313" key="1">
    <source>
        <dbReference type="EMBL" id="KJV66567.1"/>
    </source>
</evidence>
<gene>
    <name evidence="1" type="ORF">APHNP_1700</name>
</gene>
<organism evidence="1 2">
    <name type="scientific">Anaplasma phagocytophilum str. ApNP</name>
    <dbReference type="NCBI Taxonomy" id="1359153"/>
    <lineage>
        <taxon>Bacteria</taxon>
        <taxon>Pseudomonadati</taxon>
        <taxon>Pseudomonadota</taxon>
        <taxon>Alphaproteobacteria</taxon>
        <taxon>Rickettsiales</taxon>
        <taxon>Anaplasmataceae</taxon>
        <taxon>Anaplasma</taxon>
        <taxon>phagocytophilum group</taxon>
    </lineage>
</organism>
<accession>A0A0F3NFV8</accession>
<reference evidence="1 2" key="1">
    <citation type="submission" date="2015-01" db="EMBL/GenBank/DDBJ databases">
        <title>Genome Sequencing of Rickettsiales.</title>
        <authorList>
            <person name="Daugherty S.C."/>
            <person name="Su Q."/>
            <person name="Abolude K."/>
            <person name="Beier-Sexton M."/>
            <person name="Carlyon J.A."/>
            <person name="Carter R."/>
            <person name="Day N.P."/>
            <person name="Dumler S.J."/>
            <person name="Dyachenko V."/>
            <person name="Godinez A."/>
            <person name="Kurtti T.J."/>
            <person name="Lichay M."/>
            <person name="Mullins K.E."/>
            <person name="Ott S."/>
            <person name="Pappas-Brown V."/>
            <person name="Paris D.H."/>
            <person name="Patel P."/>
            <person name="Richards A.L."/>
            <person name="Sadzewicz L."/>
            <person name="Sears K."/>
            <person name="Seidman D."/>
            <person name="Sengamalay N."/>
            <person name="Stenos J."/>
            <person name="Tallon L.J."/>
            <person name="Vincent G."/>
            <person name="Fraser C.M."/>
            <person name="Munderloh U."/>
            <person name="Dunning-Hotopp J.C."/>
        </authorList>
    </citation>
    <scope>NUCLEOTIDE SEQUENCE [LARGE SCALE GENOMIC DNA]</scope>
    <source>
        <strain evidence="1 2">ApNP</strain>
    </source>
</reference>